<dbReference type="Proteomes" id="UP000044071">
    <property type="component" value="Unassembled WGS sequence"/>
</dbReference>
<accession>A0A078KYN0</accession>
<dbReference type="OrthoDB" id="5653784at2"/>
<dbReference type="AlphaFoldDB" id="A0A078KYN0"/>
<sequence length="364" mass="41386">MLSVTEIKKDLSDKKNVIFVPFSATENNFSLYFRALTWRQNLRDSNKHDKIPEIVMYRHPDETNEEYEEYDVHFQFSAENLPTNTTVYVIADGTGNPGYVTNTNQFFYQKHNDTPSFLPVEAIAWRMMQCGLTPELAQNLKVIKLYICDENDSNQKMALNFAYSLGEFYSEILLNFYKARLNIPMFYSLGTSPLVARKYGEIFSIEDGVEQLIESGFASQYRKDLLIRDALHMVKDEEYEGVLAERQRARAFENTDETSRLEEQISSLTIAETEYSGGVLSGLLVESLDDDSADEAGANSQAPFLLIEDLDDDDSPTAISYSQSTALIVWSKPNSFSFFTESRSEQVVAASSTKLSDKQDFFGC</sequence>
<evidence type="ECO:0000313" key="2">
    <source>
        <dbReference type="Proteomes" id="UP000044071"/>
    </source>
</evidence>
<keyword evidence="2" id="KW-1185">Reference proteome</keyword>
<gene>
    <name evidence="1" type="ORF">BN59_02328</name>
</gene>
<dbReference type="EMBL" id="CCSB01000002">
    <property type="protein sequence ID" value="CDZ78031.1"/>
    <property type="molecule type" value="Genomic_DNA"/>
</dbReference>
<proteinExistence type="predicted"/>
<organism evidence="1 2">
    <name type="scientific">Legionella massiliensis</name>
    <dbReference type="NCBI Taxonomy" id="1034943"/>
    <lineage>
        <taxon>Bacteria</taxon>
        <taxon>Pseudomonadati</taxon>
        <taxon>Pseudomonadota</taxon>
        <taxon>Gammaproteobacteria</taxon>
        <taxon>Legionellales</taxon>
        <taxon>Legionellaceae</taxon>
        <taxon>Legionella</taxon>
    </lineage>
</organism>
<name>A0A078KYN0_9GAMM</name>
<dbReference type="RefSeq" id="WP_043874466.1">
    <property type="nucleotide sequence ID" value="NZ_CCVW01000002.1"/>
</dbReference>
<evidence type="ECO:0000313" key="1">
    <source>
        <dbReference type="EMBL" id="CDZ78031.1"/>
    </source>
</evidence>
<reference evidence="1 2" key="1">
    <citation type="submission" date="2014-06" db="EMBL/GenBank/DDBJ databases">
        <authorList>
            <person name="Urmite Genomes Urmite Genomes"/>
        </authorList>
    </citation>
    <scope>NUCLEOTIDE SEQUENCE [LARGE SCALE GENOMIC DNA]</scope>
</reference>
<protein>
    <submittedName>
        <fullName evidence="1">Uncharacterized protein</fullName>
    </submittedName>
</protein>